<evidence type="ECO:0000313" key="1">
    <source>
        <dbReference type="EMBL" id="OAS17970.1"/>
    </source>
</evidence>
<accession>A0A198AA42</accession>
<dbReference type="OrthoDB" id="5694214at2"/>
<sequence>MEDQNSDNALQQLAGLKVSIEGEAEVEFVPTWIPVTYVDANDGYANVNTPDRTIDNDLNTRWSATSQGEVKWIRYDLGNKVNVHSMSVSGYLGNVQTRYIRLQSYGYGPTKDGWNGFSEVRFYTNQEQANLDASKWDEYFAPSSNKVGDQLQLSVKGVLSDGTDYNFNPETTSIAFFTDNAAIAQVKLWRRGFNCRECLVKRGRSN</sequence>
<comment type="caution">
    <text evidence="1">The sequence shown here is derived from an EMBL/GenBank/DDBJ whole genome shotgun (WGS) entry which is preliminary data.</text>
</comment>
<dbReference type="Proteomes" id="UP000078454">
    <property type="component" value="Unassembled WGS sequence"/>
</dbReference>
<evidence type="ECO:0008006" key="3">
    <source>
        <dbReference type="Google" id="ProtNLM"/>
    </source>
</evidence>
<dbReference type="Gene3D" id="2.60.120.260">
    <property type="entry name" value="Galactose-binding domain-like"/>
    <property type="match status" value="1"/>
</dbReference>
<proteinExistence type="predicted"/>
<name>A0A198AA42_9BACL</name>
<gene>
    <name evidence="1" type="ORF">A8708_28585</name>
</gene>
<dbReference type="SUPFAM" id="SSF49785">
    <property type="entry name" value="Galactose-binding domain-like"/>
    <property type="match status" value="1"/>
</dbReference>
<dbReference type="RefSeq" id="WP_068665072.1">
    <property type="nucleotide sequence ID" value="NZ_LYPB01000069.1"/>
</dbReference>
<protein>
    <recommendedName>
        <fullName evidence="3">F5/8 type C domain-containing protein</fullName>
    </recommendedName>
</protein>
<reference evidence="1 2" key="1">
    <citation type="submission" date="2016-05" db="EMBL/GenBank/DDBJ databases">
        <title>Paenibacillus sp. 1ZS3-15 nov., isolated from the rhizosphere soil.</title>
        <authorList>
            <person name="Zhang X.X."/>
            <person name="Zhang J."/>
        </authorList>
    </citation>
    <scope>NUCLEOTIDE SEQUENCE [LARGE SCALE GENOMIC DNA]</scope>
    <source>
        <strain evidence="1 2">1ZS3-15</strain>
    </source>
</reference>
<dbReference type="InterPro" id="IPR008979">
    <property type="entry name" value="Galactose-bd-like_sf"/>
</dbReference>
<dbReference type="AlphaFoldDB" id="A0A198AA42"/>
<organism evidence="1 2">
    <name type="scientific">Paenibacillus oryzisoli</name>
    <dbReference type="NCBI Taxonomy" id="1850517"/>
    <lineage>
        <taxon>Bacteria</taxon>
        <taxon>Bacillati</taxon>
        <taxon>Bacillota</taxon>
        <taxon>Bacilli</taxon>
        <taxon>Bacillales</taxon>
        <taxon>Paenibacillaceae</taxon>
        <taxon>Paenibacillus</taxon>
    </lineage>
</organism>
<keyword evidence="2" id="KW-1185">Reference proteome</keyword>
<evidence type="ECO:0000313" key="2">
    <source>
        <dbReference type="Proteomes" id="UP000078454"/>
    </source>
</evidence>
<dbReference type="EMBL" id="LYPB01000069">
    <property type="protein sequence ID" value="OAS17970.1"/>
    <property type="molecule type" value="Genomic_DNA"/>
</dbReference>